<comment type="catalytic activity">
    <reaction evidence="5">
        <text>7-aminomethyl-7-carbaguanosine(34) in tRNA + S-adenosyl-L-methionine = epoxyqueuosine(34) in tRNA + adenine + L-methionine + 2 H(+)</text>
        <dbReference type="Rhea" id="RHEA:32155"/>
        <dbReference type="Rhea" id="RHEA-COMP:10342"/>
        <dbReference type="Rhea" id="RHEA-COMP:18582"/>
        <dbReference type="ChEBI" id="CHEBI:15378"/>
        <dbReference type="ChEBI" id="CHEBI:16708"/>
        <dbReference type="ChEBI" id="CHEBI:57844"/>
        <dbReference type="ChEBI" id="CHEBI:59789"/>
        <dbReference type="ChEBI" id="CHEBI:82833"/>
        <dbReference type="ChEBI" id="CHEBI:194443"/>
        <dbReference type="EC" id="2.4.99.17"/>
    </reaction>
</comment>
<evidence type="ECO:0000256" key="4">
    <source>
        <dbReference type="ARBA" id="ARBA00022785"/>
    </source>
</evidence>
<dbReference type="EC" id="2.4.99.17" evidence="5"/>
<organism evidence="6 7">
    <name type="scientific">candidate division WOR_3 bacterium SM23_60</name>
    <dbReference type="NCBI Taxonomy" id="1703780"/>
    <lineage>
        <taxon>Bacteria</taxon>
        <taxon>Bacteria division WOR-3</taxon>
    </lineage>
</organism>
<name>A0A0S8GQB7_UNCW3</name>
<dbReference type="InterPro" id="IPR042118">
    <property type="entry name" value="QueA_dom1"/>
</dbReference>
<dbReference type="InterPro" id="IPR003699">
    <property type="entry name" value="QueA"/>
</dbReference>
<keyword evidence="3 5" id="KW-0949">S-adenosyl-L-methionine</keyword>
<dbReference type="NCBIfam" id="TIGR00113">
    <property type="entry name" value="queA"/>
    <property type="match status" value="1"/>
</dbReference>
<keyword evidence="4 5" id="KW-0671">Queuosine biosynthesis</keyword>
<accession>A0A0S8GQB7</accession>
<keyword evidence="1 5" id="KW-0963">Cytoplasm</keyword>
<dbReference type="GO" id="GO:0005737">
    <property type="term" value="C:cytoplasm"/>
    <property type="evidence" value="ECO:0007669"/>
    <property type="project" value="UniProtKB-SubCell"/>
</dbReference>
<dbReference type="GO" id="GO:0051075">
    <property type="term" value="F:S-adenosylmethionine:tRNA ribosyltransferase-isomerase activity"/>
    <property type="evidence" value="ECO:0007669"/>
    <property type="project" value="UniProtKB-EC"/>
</dbReference>
<dbReference type="SUPFAM" id="SSF111337">
    <property type="entry name" value="QueA-like"/>
    <property type="match status" value="1"/>
</dbReference>
<dbReference type="NCBIfam" id="NF001140">
    <property type="entry name" value="PRK00147.1"/>
    <property type="match status" value="1"/>
</dbReference>
<evidence type="ECO:0000256" key="2">
    <source>
        <dbReference type="ARBA" id="ARBA00022679"/>
    </source>
</evidence>
<comment type="subunit">
    <text evidence="5">Monomer.</text>
</comment>
<evidence type="ECO:0000256" key="5">
    <source>
        <dbReference type="HAMAP-Rule" id="MF_00113"/>
    </source>
</evidence>
<dbReference type="Gene3D" id="2.40.10.240">
    <property type="entry name" value="QueA-like"/>
    <property type="match status" value="1"/>
</dbReference>
<comment type="caution">
    <text evidence="6">The sequence shown here is derived from an EMBL/GenBank/DDBJ whole genome shotgun (WGS) entry which is preliminary data.</text>
</comment>
<comment type="subcellular location">
    <subcellularLocation>
        <location evidence="5">Cytoplasm</location>
    </subcellularLocation>
</comment>
<evidence type="ECO:0000313" key="6">
    <source>
        <dbReference type="EMBL" id="KPK73818.1"/>
    </source>
</evidence>
<dbReference type="Pfam" id="PF02547">
    <property type="entry name" value="Queuosine_synth"/>
    <property type="match status" value="1"/>
</dbReference>
<gene>
    <name evidence="5" type="primary">queA</name>
    <name evidence="6" type="ORF">AMJ87_00440</name>
</gene>
<dbReference type="InterPro" id="IPR042119">
    <property type="entry name" value="QueA_dom2"/>
</dbReference>
<dbReference type="PATRIC" id="fig|1703780.3.peg.2724"/>
<evidence type="ECO:0000313" key="7">
    <source>
        <dbReference type="Proteomes" id="UP000051096"/>
    </source>
</evidence>
<keyword evidence="2 5" id="KW-0808">Transferase</keyword>
<protein>
    <recommendedName>
        <fullName evidence="5">S-adenosylmethionine:tRNA ribosyltransferase-isomerase</fullName>
        <ecNumber evidence="5">2.4.99.17</ecNumber>
    </recommendedName>
    <alternativeName>
        <fullName evidence="5">Queuosine biosynthesis protein QueA</fullName>
    </alternativeName>
</protein>
<dbReference type="GO" id="GO:0008616">
    <property type="term" value="P:tRNA queuosine(34) biosynthetic process"/>
    <property type="evidence" value="ECO:0007669"/>
    <property type="project" value="UniProtKB-UniRule"/>
</dbReference>
<dbReference type="HAMAP" id="MF_00113">
    <property type="entry name" value="QueA"/>
    <property type="match status" value="1"/>
</dbReference>
<dbReference type="PANTHER" id="PTHR30307:SF0">
    <property type="entry name" value="S-ADENOSYLMETHIONINE:TRNA RIBOSYLTRANSFERASE-ISOMERASE"/>
    <property type="match status" value="1"/>
</dbReference>
<evidence type="ECO:0000256" key="3">
    <source>
        <dbReference type="ARBA" id="ARBA00022691"/>
    </source>
</evidence>
<evidence type="ECO:0000256" key="1">
    <source>
        <dbReference type="ARBA" id="ARBA00022490"/>
    </source>
</evidence>
<comment type="function">
    <text evidence="5">Transfers and isomerizes the ribose moiety from AdoMet to the 7-aminomethyl group of 7-deazaguanine (preQ1-tRNA) to give epoxyqueuosine (oQ-tRNA).</text>
</comment>
<comment type="similarity">
    <text evidence="5">Belongs to the QueA family.</text>
</comment>
<dbReference type="EMBL" id="LJUO01000002">
    <property type="protein sequence ID" value="KPK73818.1"/>
    <property type="molecule type" value="Genomic_DNA"/>
</dbReference>
<sequence length="331" mass="37182">MNLSDFQYDLPQELIAQFPVEDRTSARLLIVNRQTGELKHSRFNRITDFLQNRDVLVLNNTRVFKARLLGHKSTGGKVEILLIREAIGGRWEAMISHAKRIPEGTTIDINENVFATIEKKIAGAKVMLSFNQDAMKIIEACGLVPLPHYIKRKPVANDERRYQTTFAKSIGSIAAPTAGLHFTDDLLREIKAKGTDITELTLHIGPGTFKPIRSDCVEEHEMEAEFFQISDVAISEIKNAKRVFAVGTSVCRALETYAKTSETNGWAKLFIYPGYQFALIDCLFTNFHLPGSTPLLLVCAFAGKALIFKAYSEAIRMNYRFLSYGDAMLIV</sequence>
<dbReference type="Gene3D" id="3.40.1780.10">
    <property type="entry name" value="QueA-like"/>
    <property type="match status" value="1"/>
</dbReference>
<comment type="pathway">
    <text evidence="5">tRNA modification; tRNA-queuosine biosynthesis.</text>
</comment>
<dbReference type="Proteomes" id="UP000051096">
    <property type="component" value="Unassembled WGS sequence"/>
</dbReference>
<dbReference type="InterPro" id="IPR036100">
    <property type="entry name" value="QueA_sf"/>
</dbReference>
<reference evidence="6 7" key="1">
    <citation type="journal article" date="2015" name="Microbiome">
        <title>Genomic resolution of linkages in carbon, nitrogen, and sulfur cycling among widespread estuary sediment bacteria.</title>
        <authorList>
            <person name="Baker B.J."/>
            <person name="Lazar C.S."/>
            <person name="Teske A.P."/>
            <person name="Dick G.J."/>
        </authorList>
    </citation>
    <scope>NUCLEOTIDE SEQUENCE [LARGE SCALE GENOMIC DNA]</scope>
    <source>
        <strain evidence="6">SM23_60</strain>
    </source>
</reference>
<dbReference type="PANTHER" id="PTHR30307">
    <property type="entry name" value="S-ADENOSYLMETHIONINE:TRNA RIBOSYLTRANSFERASE-ISOMERASE"/>
    <property type="match status" value="1"/>
</dbReference>
<proteinExistence type="inferred from homology"/>
<dbReference type="UniPathway" id="UPA00392"/>
<dbReference type="AlphaFoldDB" id="A0A0S8GQB7"/>